<feature type="transmembrane region" description="Helical" evidence="1">
    <location>
        <begin position="108"/>
        <end position="124"/>
    </location>
</feature>
<keyword evidence="1" id="KW-0472">Membrane</keyword>
<feature type="transmembrane region" description="Helical" evidence="1">
    <location>
        <begin position="42"/>
        <end position="63"/>
    </location>
</feature>
<feature type="transmembrane region" description="Helical" evidence="1">
    <location>
        <begin position="145"/>
        <end position="164"/>
    </location>
</feature>
<dbReference type="AlphaFoldDB" id="A0A0R1H526"/>
<dbReference type="RefSeq" id="WP_020088683.1">
    <property type="nucleotide sequence ID" value="NZ_AZCZ01000006.1"/>
</dbReference>
<keyword evidence="3" id="KW-1185">Reference proteome</keyword>
<protein>
    <submittedName>
        <fullName evidence="2">Uncharacterized protein</fullName>
    </submittedName>
</protein>
<keyword evidence="1" id="KW-0812">Transmembrane</keyword>
<dbReference type="PATRIC" id="fig|1267003.4.peg.2052"/>
<feature type="transmembrane region" description="Helical" evidence="1">
    <location>
        <begin position="12"/>
        <end position="30"/>
    </location>
</feature>
<accession>A0A0R1H526</accession>
<dbReference type="Proteomes" id="UP000051176">
    <property type="component" value="Unassembled WGS sequence"/>
</dbReference>
<keyword evidence="1" id="KW-1133">Transmembrane helix</keyword>
<dbReference type="OrthoDB" id="2329374at2"/>
<name>A0A0R1H526_9LACO</name>
<dbReference type="EMBL" id="AZCZ01000006">
    <property type="protein sequence ID" value="KRK38881.1"/>
    <property type="molecule type" value="Genomic_DNA"/>
</dbReference>
<gene>
    <name evidence="2" type="ORF">FD07_GL001944</name>
</gene>
<organism evidence="2 3">
    <name type="scientific">Levilactobacillus parabrevis ATCC 53295</name>
    <dbReference type="NCBI Taxonomy" id="1267003"/>
    <lineage>
        <taxon>Bacteria</taxon>
        <taxon>Bacillati</taxon>
        <taxon>Bacillota</taxon>
        <taxon>Bacilli</taxon>
        <taxon>Lactobacillales</taxon>
        <taxon>Lactobacillaceae</taxon>
        <taxon>Levilactobacillus</taxon>
    </lineage>
</organism>
<comment type="caution">
    <text evidence="2">The sequence shown here is derived from an EMBL/GenBank/DDBJ whole genome shotgun (WGS) entry which is preliminary data.</text>
</comment>
<evidence type="ECO:0000313" key="2">
    <source>
        <dbReference type="EMBL" id="KRK38881.1"/>
    </source>
</evidence>
<feature type="transmembrane region" description="Helical" evidence="1">
    <location>
        <begin position="75"/>
        <end position="96"/>
    </location>
</feature>
<proteinExistence type="predicted"/>
<dbReference type="STRING" id="357278.IV61_GL002215"/>
<evidence type="ECO:0000256" key="1">
    <source>
        <dbReference type="SAM" id="Phobius"/>
    </source>
</evidence>
<evidence type="ECO:0000313" key="3">
    <source>
        <dbReference type="Proteomes" id="UP000051176"/>
    </source>
</evidence>
<reference evidence="2 3" key="1">
    <citation type="journal article" date="2015" name="Genome Announc.">
        <title>Expanding the biotechnology potential of lactobacilli through comparative genomics of 213 strains and associated genera.</title>
        <authorList>
            <person name="Sun Z."/>
            <person name="Harris H.M."/>
            <person name="McCann A."/>
            <person name="Guo C."/>
            <person name="Argimon S."/>
            <person name="Zhang W."/>
            <person name="Yang X."/>
            <person name="Jeffery I.B."/>
            <person name="Cooney J.C."/>
            <person name="Kagawa T.F."/>
            <person name="Liu W."/>
            <person name="Song Y."/>
            <person name="Salvetti E."/>
            <person name="Wrobel A."/>
            <person name="Rasinkangas P."/>
            <person name="Parkhill J."/>
            <person name="Rea M.C."/>
            <person name="O'Sullivan O."/>
            <person name="Ritari J."/>
            <person name="Douillard F.P."/>
            <person name="Paul Ross R."/>
            <person name="Yang R."/>
            <person name="Briner A.E."/>
            <person name="Felis G.E."/>
            <person name="de Vos W.M."/>
            <person name="Barrangou R."/>
            <person name="Klaenhammer T.R."/>
            <person name="Caufield P.W."/>
            <person name="Cui Y."/>
            <person name="Zhang H."/>
            <person name="O'Toole P.W."/>
        </authorList>
    </citation>
    <scope>NUCLEOTIDE SEQUENCE [LARGE SCALE GENOMIC DNA]</scope>
    <source>
        <strain evidence="2 3">ATCC 53295</strain>
    </source>
</reference>
<sequence>MLPNYSSRKLTFYANLGRLLVCLAWILQVLNVSWQSVQPNRSLRLLIVFTLLALSLVLLSLVLKQTSWDRRDSLLLDLNFVFTIYAGLLLLLPRALDAAALASPSGRAGLICTVAGLMLAYFPPKDVHAFHMSWVKGNPPLIQRLLINQGRILLGLGIVAQLLGARMG</sequence>